<evidence type="ECO:0000313" key="3">
    <source>
        <dbReference type="Proteomes" id="UP000436088"/>
    </source>
</evidence>
<sequence length="60" mass="6588">MKIYWGDPREKLCEAIDKIPLSCLIVGNRGLSKLKRVLLGSVSNYLVNNGSCPVTVVKTP</sequence>
<dbReference type="CDD" id="cd23659">
    <property type="entry name" value="USP_At3g01520-like"/>
    <property type="match status" value="1"/>
</dbReference>
<dbReference type="EMBL" id="VEPZ02001152">
    <property type="protein sequence ID" value="KAE8690456.1"/>
    <property type="molecule type" value="Genomic_DNA"/>
</dbReference>
<dbReference type="InterPro" id="IPR006016">
    <property type="entry name" value="UspA"/>
</dbReference>
<gene>
    <name evidence="2" type="ORF">F3Y22_tig00110895pilonHSYRG00481</name>
</gene>
<dbReference type="AlphaFoldDB" id="A0A6A2ZFW2"/>
<evidence type="ECO:0000313" key="2">
    <source>
        <dbReference type="EMBL" id="KAE8690456.1"/>
    </source>
</evidence>
<dbReference type="SUPFAM" id="SSF52402">
    <property type="entry name" value="Adenine nucleotide alpha hydrolases-like"/>
    <property type="match status" value="1"/>
</dbReference>
<evidence type="ECO:0000259" key="1">
    <source>
        <dbReference type="Pfam" id="PF00582"/>
    </source>
</evidence>
<dbReference type="PRINTS" id="PR01438">
    <property type="entry name" value="UNVRSLSTRESS"/>
</dbReference>
<dbReference type="Proteomes" id="UP000436088">
    <property type="component" value="Unassembled WGS sequence"/>
</dbReference>
<dbReference type="Gene3D" id="3.40.50.620">
    <property type="entry name" value="HUPs"/>
    <property type="match status" value="1"/>
</dbReference>
<proteinExistence type="predicted"/>
<dbReference type="PANTHER" id="PTHR46100">
    <property type="entry name" value="IMP2'P"/>
    <property type="match status" value="1"/>
</dbReference>
<accession>A0A6A2ZFW2</accession>
<dbReference type="PANTHER" id="PTHR46100:SF4">
    <property type="entry name" value="USPA DOMAIN-CONTAINING PROTEIN"/>
    <property type="match status" value="1"/>
</dbReference>
<reference evidence="2" key="1">
    <citation type="submission" date="2019-09" db="EMBL/GenBank/DDBJ databases">
        <title>Draft genome information of white flower Hibiscus syriacus.</title>
        <authorList>
            <person name="Kim Y.-M."/>
        </authorList>
    </citation>
    <scope>NUCLEOTIDE SEQUENCE [LARGE SCALE GENOMIC DNA]</scope>
    <source>
        <strain evidence="2">YM2019G1</strain>
    </source>
</reference>
<comment type="caution">
    <text evidence="2">The sequence shown here is derived from an EMBL/GenBank/DDBJ whole genome shotgun (WGS) entry which is preliminary data.</text>
</comment>
<organism evidence="2 3">
    <name type="scientific">Hibiscus syriacus</name>
    <name type="common">Rose of Sharon</name>
    <dbReference type="NCBI Taxonomy" id="106335"/>
    <lineage>
        <taxon>Eukaryota</taxon>
        <taxon>Viridiplantae</taxon>
        <taxon>Streptophyta</taxon>
        <taxon>Embryophyta</taxon>
        <taxon>Tracheophyta</taxon>
        <taxon>Spermatophyta</taxon>
        <taxon>Magnoliopsida</taxon>
        <taxon>eudicotyledons</taxon>
        <taxon>Gunneridae</taxon>
        <taxon>Pentapetalae</taxon>
        <taxon>rosids</taxon>
        <taxon>malvids</taxon>
        <taxon>Malvales</taxon>
        <taxon>Malvaceae</taxon>
        <taxon>Malvoideae</taxon>
        <taxon>Hibiscus</taxon>
    </lineage>
</organism>
<dbReference type="Pfam" id="PF00582">
    <property type="entry name" value="Usp"/>
    <property type="match status" value="1"/>
</dbReference>
<dbReference type="InterPro" id="IPR006015">
    <property type="entry name" value="Universal_stress_UspA"/>
</dbReference>
<feature type="domain" description="UspA" evidence="1">
    <location>
        <begin position="3"/>
        <end position="58"/>
    </location>
</feature>
<name>A0A6A2ZFW2_HIBSY</name>
<dbReference type="InterPro" id="IPR014729">
    <property type="entry name" value="Rossmann-like_a/b/a_fold"/>
</dbReference>
<keyword evidence="3" id="KW-1185">Reference proteome</keyword>
<protein>
    <submittedName>
        <fullName evidence="2">Ubiquitin-conjugating enzyme E2 32</fullName>
    </submittedName>
</protein>